<feature type="region of interest" description="Disordered" evidence="5">
    <location>
        <begin position="768"/>
        <end position="806"/>
    </location>
</feature>
<dbReference type="PANTHER" id="PTHR12515">
    <property type="entry name" value="STERILE ALPHA MOTIF DOMAIN CONTAINING PROTEIN 4-RELATED"/>
    <property type="match status" value="1"/>
</dbReference>
<evidence type="ECO:0000313" key="7">
    <source>
        <dbReference type="EMBL" id="CAF3585115.1"/>
    </source>
</evidence>
<dbReference type="GO" id="GO:0030371">
    <property type="term" value="F:translation repressor activity"/>
    <property type="evidence" value="ECO:0007669"/>
    <property type="project" value="InterPro"/>
</dbReference>
<sequence>MPLSSEKFADQYSRIQQQFKELAQFEQLYTVVELTRTFQVSYRHFILQLFQATIQCENNDMFNHTVDDANAPDIVACLLSNSLDKILFTIQLYLPLISTKTINEQLLDAYRKVLIYLDSNILNLSKFSYKEEQIINLSQQILFFIQTNPYLKKLLSHLPQLIKLLQTHKFQSDEQQQYHQPLQRYSSKRSDVPLLMNYSSEGLPQNAVCQQLTRCETNDSGVDLTEPSIANSKSNLLLSPNSQHSFVDRSHRMNLSASASVNPHSFVAKTASSPIPEHVTVNFSDRTLLKCVLSAPPSTAHSDYRNRNGGYSQKHVPALSKSDEEEPELQKSNDEYKSEEAHRVDHSKSLTQFYSLRYPNTKNNQNRDNVSQYLAIDANSSCTQNTFIQPNTGMRDVPRWLRHLRLHKYDVFFSKMVYDQMMSLTIDDLKELHITDGACTKMLLHIKKLKERSALLKQWILDLDDGQTDLMPFIEKISELLITPIRSKQLELENNSAEDLPSLIMQVLEKIYQKLTPNSSSDIGNSLLGLFDRCYKHKAFTDDQRHVLLQWRGSLSSMLQSLGRIEYKTIQHALSHASEPRRTGKARLKNFRSSTGIFNSNHSSNSIPLSKFTSEPRNNNFNESNLIQRPNRSPAQIYPTHEEQNQAYLQTSFSCLTSTPQNNDGAYYVNNHRQALTRKASINPYDESNTNNRTKLCKTFSDPSRIRFYNPTHVNHMLLPASTCQPAQQQNLFRMISTPYSQQQIQFISRSPPTTGTMDVPPSPIKKCFTENGRSDYYENHNNSTPLSNTSNATDIENTDDQRQNNTEIESLCRQITESAMCDDIHDSSTDYKEEISNVKQSSNNSTDTEQSSIG</sequence>
<reference evidence="7" key="1">
    <citation type="submission" date="2021-02" db="EMBL/GenBank/DDBJ databases">
        <authorList>
            <person name="Nowell W R."/>
        </authorList>
    </citation>
    <scope>NUCLEOTIDE SEQUENCE</scope>
</reference>
<dbReference type="Pfam" id="PF00536">
    <property type="entry name" value="SAM_1"/>
    <property type="match status" value="1"/>
</dbReference>
<feature type="region of interest" description="Disordered" evidence="5">
    <location>
        <begin position="297"/>
        <end position="343"/>
    </location>
</feature>
<dbReference type="AlphaFoldDB" id="A0A818M130"/>
<gene>
    <name evidence="7" type="ORF">KIK155_LOCUS20152</name>
    <name evidence="8" type="ORF">TOA249_LOCUS3723</name>
</gene>
<dbReference type="InterPro" id="IPR013761">
    <property type="entry name" value="SAM/pointed_sf"/>
</dbReference>
<dbReference type="InterPro" id="IPR037093">
    <property type="entry name" value="PHAT_dom_sf"/>
</dbReference>
<evidence type="ECO:0000256" key="2">
    <source>
        <dbReference type="ARBA" id="ARBA00008232"/>
    </source>
</evidence>
<organism evidence="7 9">
    <name type="scientific">Rotaria socialis</name>
    <dbReference type="NCBI Taxonomy" id="392032"/>
    <lineage>
        <taxon>Eukaryota</taxon>
        <taxon>Metazoa</taxon>
        <taxon>Spiralia</taxon>
        <taxon>Gnathifera</taxon>
        <taxon>Rotifera</taxon>
        <taxon>Eurotatoria</taxon>
        <taxon>Bdelloidea</taxon>
        <taxon>Philodinida</taxon>
        <taxon>Philodinidae</taxon>
        <taxon>Rotaria</taxon>
    </lineage>
</organism>
<evidence type="ECO:0000256" key="1">
    <source>
        <dbReference type="ARBA" id="ARBA00004496"/>
    </source>
</evidence>
<feature type="compositionally biased region" description="Basic and acidic residues" evidence="5">
    <location>
        <begin position="328"/>
        <end position="343"/>
    </location>
</feature>
<dbReference type="InterPro" id="IPR050897">
    <property type="entry name" value="SMAUG/VTS1_RNA-bind"/>
</dbReference>
<comment type="subcellular location">
    <subcellularLocation>
        <location evidence="1">Cytoplasm</location>
    </subcellularLocation>
</comment>
<feature type="domain" description="SAM" evidence="6">
    <location>
        <begin position="389"/>
        <end position="452"/>
    </location>
</feature>
<dbReference type="Gene3D" id="1.25.40.170">
    <property type="entry name" value="Smaug, PHAT domain"/>
    <property type="match status" value="1"/>
</dbReference>
<name>A0A818M130_9BILA</name>
<proteinExistence type="inferred from homology"/>
<dbReference type="PANTHER" id="PTHR12515:SF5">
    <property type="entry name" value="PROTEIN SMAUG"/>
    <property type="match status" value="1"/>
</dbReference>
<evidence type="ECO:0000256" key="5">
    <source>
        <dbReference type="SAM" id="MobiDB-lite"/>
    </source>
</evidence>
<evidence type="ECO:0000259" key="6">
    <source>
        <dbReference type="SMART" id="SM00454"/>
    </source>
</evidence>
<comment type="similarity">
    <text evidence="2">Belongs to the SMAUG family.</text>
</comment>
<keyword evidence="4" id="KW-0694">RNA-binding</keyword>
<dbReference type="GO" id="GO:0003729">
    <property type="term" value="F:mRNA binding"/>
    <property type="evidence" value="ECO:0007669"/>
    <property type="project" value="TreeGrafter"/>
</dbReference>
<feature type="compositionally biased region" description="Polar residues" evidence="5">
    <location>
        <begin position="838"/>
        <end position="855"/>
    </location>
</feature>
<dbReference type="SUPFAM" id="SSF47769">
    <property type="entry name" value="SAM/Pointed domain"/>
    <property type="match status" value="1"/>
</dbReference>
<evidence type="ECO:0000313" key="8">
    <source>
        <dbReference type="EMBL" id="CAF4504463.1"/>
    </source>
</evidence>
<dbReference type="GO" id="GO:0000932">
    <property type="term" value="C:P-body"/>
    <property type="evidence" value="ECO:0007669"/>
    <property type="project" value="TreeGrafter"/>
</dbReference>
<evidence type="ECO:0000313" key="9">
    <source>
        <dbReference type="Proteomes" id="UP000663865"/>
    </source>
</evidence>
<protein>
    <recommendedName>
        <fullName evidence="6">SAM domain-containing protein</fullName>
    </recommendedName>
</protein>
<dbReference type="EMBL" id="CAJNYV010003532">
    <property type="protein sequence ID" value="CAF3585115.1"/>
    <property type="molecule type" value="Genomic_DNA"/>
</dbReference>
<dbReference type="SMART" id="SM00454">
    <property type="entry name" value="SAM"/>
    <property type="match status" value="1"/>
</dbReference>
<evidence type="ECO:0000256" key="4">
    <source>
        <dbReference type="ARBA" id="ARBA00022884"/>
    </source>
</evidence>
<dbReference type="EMBL" id="CAJOBS010000134">
    <property type="protein sequence ID" value="CAF4504463.1"/>
    <property type="molecule type" value="Genomic_DNA"/>
</dbReference>
<feature type="region of interest" description="Disordered" evidence="5">
    <location>
        <begin position="825"/>
        <end position="855"/>
    </location>
</feature>
<comment type="caution">
    <text evidence="7">The sequence shown here is derived from an EMBL/GenBank/DDBJ whole genome shotgun (WGS) entry which is preliminary data.</text>
</comment>
<evidence type="ECO:0000256" key="3">
    <source>
        <dbReference type="ARBA" id="ARBA00022490"/>
    </source>
</evidence>
<dbReference type="InterPro" id="IPR001660">
    <property type="entry name" value="SAM"/>
</dbReference>
<feature type="compositionally biased region" description="Polar residues" evidence="5">
    <location>
        <begin position="780"/>
        <end position="796"/>
    </location>
</feature>
<accession>A0A818M130</accession>
<feature type="compositionally biased region" description="Basic and acidic residues" evidence="5">
    <location>
        <begin position="825"/>
        <end position="837"/>
    </location>
</feature>
<dbReference type="Proteomes" id="UP000663838">
    <property type="component" value="Unassembled WGS sequence"/>
</dbReference>
<dbReference type="Gene3D" id="1.10.150.50">
    <property type="entry name" value="Transcription Factor, Ets-1"/>
    <property type="match status" value="1"/>
</dbReference>
<keyword evidence="3" id="KW-0963">Cytoplasm</keyword>
<dbReference type="Proteomes" id="UP000663865">
    <property type="component" value="Unassembled WGS sequence"/>
</dbReference>
<dbReference type="GO" id="GO:0000289">
    <property type="term" value="P:nuclear-transcribed mRNA poly(A) tail shortening"/>
    <property type="evidence" value="ECO:0007669"/>
    <property type="project" value="TreeGrafter"/>
</dbReference>